<dbReference type="EC" id="2.4.1.80" evidence="5"/>
<dbReference type="Pfam" id="PF13506">
    <property type="entry name" value="Glyco_transf_21"/>
    <property type="match status" value="1"/>
</dbReference>
<evidence type="ECO:0000256" key="2">
    <source>
        <dbReference type="ARBA" id="ARBA00004760"/>
    </source>
</evidence>
<reference evidence="12 13" key="1">
    <citation type="journal article" date="2015" name="Genome Biol. Evol.">
        <title>Comparative Genomics of a Bacterivorous Green Alga Reveals Evolutionary Causalities and Consequences of Phago-Mixotrophic Mode of Nutrition.</title>
        <authorList>
            <person name="Burns J.A."/>
            <person name="Paasch A."/>
            <person name="Narechania A."/>
            <person name="Kim E."/>
        </authorList>
    </citation>
    <scope>NUCLEOTIDE SEQUENCE [LARGE SCALE GENOMIC DNA]</scope>
    <source>
        <strain evidence="12 13">PLY_AMNH</strain>
    </source>
</reference>
<evidence type="ECO:0000256" key="5">
    <source>
        <dbReference type="ARBA" id="ARBA00012699"/>
    </source>
</evidence>
<keyword evidence="10 11" id="KW-0472">Membrane</keyword>
<proteinExistence type="inferred from homology"/>
<keyword evidence="7" id="KW-0808">Transferase</keyword>
<keyword evidence="13" id="KW-1185">Reference proteome</keyword>
<dbReference type="Proteomes" id="UP001190700">
    <property type="component" value="Unassembled WGS sequence"/>
</dbReference>
<keyword evidence="9 11" id="KW-1133">Transmembrane helix</keyword>
<evidence type="ECO:0000313" key="12">
    <source>
        <dbReference type="EMBL" id="KAK3251987.1"/>
    </source>
</evidence>
<dbReference type="SUPFAM" id="SSF53448">
    <property type="entry name" value="Nucleotide-diphospho-sugar transferases"/>
    <property type="match status" value="1"/>
</dbReference>
<evidence type="ECO:0000313" key="13">
    <source>
        <dbReference type="Proteomes" id="UP001190700"/>
    </source>
</evidence>
<dbReference type="InterPro" id="IPR025993">
    <property type="entry name" value="Ceramide_glucosylTrfase"/>
</dbReference>
<dbReference type="AlphaFoldDB" id="A0AAE0CBI3"/>
<name>A0AAE0CBI3_9CHLO</name>
<sequence length="524" mass="58307">MESRHNVLVPVVLEQQPMPFSENSDHRFSDTVEDTIASIREVACRPINTFMLIQGCVMLACLVLGWIWAARNRRRELQRTLSDVAKKRVATGGITSSPPRTKTEGSLQKLPGVSVILPVKGVHERTLENWKSLLTTDYAGDLEFAFVVETLDDPAAHLLQGLESEKAGRMFQLVEAGTSVTCSQKIFSMQAGVAACPGTSKYVLFLDDDIELHPGSVEELVNSMEQEAEVFVATGYPLDVVVPESSFAAYLMMVYHMPLLIAFSHSKYAMHLWGGCMMVRLEDLREDKYGAMSAWRDGGYSDDLLLASICGANKRSIACPARAIFPNYISPTTTFPVYWNYLRRQLYVLYTWSSAYNCIVNQTLLYAHIYVSLGITLPFFIAMLHLVLLITELLLLPMRHVYKGPGAALPWLEAPDCPLGGVSMMGYLLMVYLAGWAMRKMCVASSDLCDALTSPGRPSPIPTLPMRNTRWHLVVAAFLTANFILPLCALVTGVRSEVEWTGVTYVKSGGRVKPIRRDDQRSEV</sequence>
<accession>A0AAE0CBI3</accession>
<evidence type="ECO:0000256" key="7">
    <source>
        <dbReference type="ARBA" id="ARBA00022679"/>
    </source>
</evidence>
<dbReference type="GO" id="GO:0008120">
    <property type="term" value="F:ceramide glucosyltransferase activity"/>
    <property type="evidence" value="ECO:0007669"/>
    <property type="project" value="UniProtKB-EC"/>
</dbReference>
<dbReference type="EMBL" id="LGRX02025689">
    <property type="protein sequence ID" value="KAK3251987.1"/>
    <property type="molecule type" value="Genomic_DNA"/>
</dbReference>
<feature type="transmembrane region" description="Helical" evidence="11">
    <location>
        <begin position="471"/>
        <end position="491"/>
    </location>
</feature>
<dbReference type="Gene3D" id="3.90.550.10">
    <property type="entry name" value="Spore Coat Polysaccharide Biosynthesis Protein SpsA, Chain A"/>
    <property type="match status" value="1"/>
</dbReference>
<evidence type="ECO:0000256" key="9">
    <source>
        <dbReference type="ARBA" id="ARBA00022989"/>
    </source>
</evidence>
<keyword evidence="6" id="KW-0328">Glycosyltransferase</keyword>
<organism evidence="12 13">
    <name type="scientific">Cymbomonas tetramitiformis</name>
    <dbReference type="NCBI Taxonomy" id="36881"/>
    <lineage>
        <taxon>Eukaryota</taxon>
        <taxon>Viridiplantae</taxon>
        <taxon>Chlorophyta</taxon>
        <taxon>Pyramimonadophyceae</taxon>
        <taxon>Pyramimonadales</taxon>
        <taxon>Pyramimonadaceae</taxon>
        <taxon>Cymbomonas</taxon>
    </lineage>
</organism>
<evidence type="ECO:0000256" key="6">
    <source>
        <dbReference type="ARBA" id="ARBA00022676"/>
    </source>
</evidence>
<evidence type="ECO:0000256" key="3">
    <source>
        <dbReference type="ARBA" id="ARBA00004991"/>
    </source>
</evidence>
<evidence type="ECO:0000256" key="10">
    <source>
        <dbReference type="ARBA" id="ARBA00023136"/>
    </source>
</evidence>
<feature type="transmembrane region" description="Helical" evidence="11">
    <location>
        <begin position="50"/>
        <end position="69"/>
    </location>
</feature>
<comment type="similarity">
    <text evidence="4">Belongs to the glycosyltransferase 2 family.</text>
</comment>
<dbReference type="GO" id="GO:0016020">
    <property type="term" value="C:membrane"/>
    <property type="evidence" value="ECO:0007669"/>
    <property type="project" value="UniProtKB-SubCell"/>
</dbReference>
<evidence type="ECO:0000256" key="8">
    <source>
        <dbReference type="ARBA" id="ARBA00022692"/>
    </source>
</evidence>
<comment type="caution">
    <text evidence="12">The sequence shown here is derived from an EMBL/GenBank/DDBJ whole genome shotgun (WGS) entry which is preliminary data.</text>
</comment>
<dbReference type="GO" id="GO:0006679">
    <property type="term" value="P:glucosylceramide biosynthetic process"/>
    <property type="evidence" value="ECO:0007669"/>
    <property type="project" value="TreeGrafter"/>
</dbReference>
<evidence type="ECO:0000256" key="11">
    <source>
        <dbReference type="SAM" id="Phobius"/>
    </source>
</evidence>
<feature type="transmembrane region" description="Helical" evidence="11">
    <location>
        <begin position="375"/>
        <end position="396"/>
    </location>
</feature>
<evidence type="ECO:0000256" key="4">
    <source>
        <dbReference type="ARBA" id="ARBA00006739"/>
    </source>
</evidence>
<comment type="subcellular location">
    <subcellularLocation>
        <location evidence="1">Membrane</location>
        <topology evidence="1">Multi-pass membrane protein</topology>
    </subcellularLocation>
</comment>
<dbReference type="PANTHER" id="PTHR12726">
    <property type="entry name" value="CERAMIDE GLUCOSYLTRANSFERASE"/>
    <property type="match status" value="1"/>
</dbReference>
<dbReference type="InterPro" id="IPR029044">
    <property type="entry name" value="Nucleotide-diphossugar_trans"/>
</dbReference>
<protein>
    <recommendedName>
        <fullName evidence="5">ceramide glucosyltransferase</fullName>
        <ecNumber evidence="5">2.4.1.80</ecNumber>
    </recommendedName>
</protein>
<keyword evidence="8 11" id="KW-0812">Transmembrane</keyword>
<gene>
    <name evidence="12" type="ORF">CYMTET_38696</name>
</gene>
<comment type="pathway">
    <text evidence="3">Sphingolipid metabolism.</text>
</comment>
<feature type="transmembrane region" description="Helical" evidence="11">
    <location>
        <begin position="417"/>
        <end position="438"/>
    </location>
</feature>
<comment type="pathway">
    <text evidence="2">Lipid metabolism; sphingolipid metabolism.</text>
</comment>
<dbReference type="PANTHER" id="PTHR12726:SF0">
    <property type="entry name" value="CERAMIDE GLUCOSYLTRANSFERASE"/>
    <property type="match status" value="1"/>
</dbReference>
<evidence type="ECO:0000256" key="1">
    <source>
        <dbReference type="ARBA" id="ARBA00004141"/>
    </source>
</evidence>